<reference evidence="2 3" key="1">
    <citation type="submission" date="2015-04" db="EMBL/GenBank/DDBJ databases">
        <title>Comparative genomics of rhizobia nodulating Arachis hypogaea in China.</title>
        <authorList>
            <person name="Li Y."/>
        </authorList>
    </citation>
    <scope>NUCLEOTIDE SEQUENCE [LARGE SCALE GENOMIC DNA]</scope>
    <source>
        <strain evidence="2 3">CCBAU 51787</strain>
    </source>
</reference>
<dbReference type="AlphaFoldDB" id="A0A4Q0SF74"/>
<evidence type="ECO:0000313" key="3">
    <source>
        <dbReference type="Proteomes" id="UP000290565"/>
    </source>
</evidence>
<dbReference type="Pfam" id="PF14452">
    <property type="entry name" value="Multi_ubiq"/>
    <property type="match status" value="1"/>
</dbReference>
<comment type="caution">
    <text evidence="2">The sequence shown here is derived from an EMBL/GenBank/DDBJ whole genome shotgun (WGS) entry which is preliminary data.</text>
</comment>
<dbReference type="EMBL" id="LBJM01000066">
    <property type="protein sequence ID" value="RXH37039.1"/>
    <property type="molecule type" value="Genomic_DNA"/>
</dbReference>
<feature type="domain" description="Multi-ubiquitin" evidence="1">
    <location>
        <begin position="14"/>
        <end position="70"/>
    </location>
</feature>
<evidence type="ECO:0000313" key="2">
    <source>
        <dbReference type="EMBL" id="RXH37039.1"/>
    </source>
</evidence>
<accession>A0A4Q0SF74</accession>
<name>A0A4Q0SF74_9BRAD</name>
<organism evidence="2 3">
    <name type="scientific">Bradyrhizobium zhanjiangense</name>
    <dbReference type="NCBI Taxonomy" id="1325107"/>
    <lineage>
        <taxon>Bacteria</taxon>
        <taxon>Pseudomonadati</taxon>
        <taxon>Pseudomonadota</taxon>
        <taxon>Alphaproteobacteria</taxon>
        <taxon>Hyphomicrobiales</taxon>
        <taxon>Nitrobacteraceae</taxon>
        <taxon>Bradyrhizobium</taxon>
    </lineage>
</organism>
<gene>
    <name evidence="2" type="ORF">XH94_24410</name>
</gene>
<protein>
    <recommendedName>
        <fullName evidence="1">Multi-ubiquitin domain-containing protein</fullName>
    </recommendedName>
</protein>
<dbReference type="RefSeq" id="WP_128946203.1">
    <property type="nucleotide sequence ID" value="NZ_LBJM01000066.1"/>
</dbReference>
<evidence type="ECO:0000259" key="1">
    <source>
        <dbReference type="Pfam" id="PF14452"/>
    </source>
</evidence>
<sequence>MGDKQNVHQETYFFFVGGKKYETDQPALTGLQIKARVADWDSSHDLVLEGHGNDPDRIIGDDERVSLDKDKGPLRFSSAPKANFG</sequence>
<proteinExistence type="predicted"/>
<dbReference type="Proteomes" id="UP000290565">
    <property type="component" value="Unassembled WGS sequence"/>
</dbReference>
<dbReference type="InterPro" id="IPR027802">
    <property type="entry name" value="Multi-ubiquitin_dom"/>
</dbReference>